<evidence type="ECO:0000313" key="2">
    <source>
        <dbReference type="Proteomes" id="UP000286271"/>
    </source>
</evidence>
<organism evidence="1 2">
    <name type="scientific">Roseburia inulinivorans</name>
    <dbReference type="NCBI Taxonomy" id="360807"/>
    <lineage>
        <taxon>Bacteria</taxon>
        <taxon>Bacillati</taxon>
        <taxon>Bacillota</taxon>
        <taxon>Clostridia</taxon>
        <taxon>Lachnospirales</taxon>
        <taxon>Lachnospiraceae</taxon>
        <taxon>Roseburia</taxon>
    </lineage>
</organism>
<evidence type="ECO:0008006" key="3">
    <source>
        <dbReference type="Google" id="ProtNLM"/>
    </source>
</evidence>
<dbReference type="AlphaFoldDB" id="A0A414LYI2"/>
<evidence type="ECO:0000313" key="1">
    <source>
        <dbReference type="EMBL" id="RHE99995.1"/>
    </source>
</evidence>
<dbReference type="Proteomes" id="UP000286271">
    <property type="component" value="Unassembled WGS sequence"/>
</dbReference>
<dbReference type="Pfam" id="PF20330">
    <property type="entry name" value="DUF6625"/>
    <property type="match status" value="1"/>
</dbReference>
<proteinExistence type="predicted"/>
<reference evidence="1 2" key="1">
    <citation type="submission" date="2018-08" db="EMBL/GenBank/DDBJ databases">
        <title>A genome reference for cultivated species of the human gut microbiota.</title>
        <authorList>
            <person name="Zou Y."/>
            <person name="Xue W."/>
            <person name="Luo G."/>
        </authorList>
    </citation>
    <scope>NUCLEOTIDE SEQUENCE [LARGE SCALE GENOMIC DNA]</scope>
    <source>
        <strain evidence="1 2">AM27-11</strain>
    </source>
</reference>
<dbReference type="RefSeq" id="WP_118585436.1">
    <property type="nucleotide sequence ID" value="NZ_QRVS01000004.1"/>
</dbReference>
<protein>
    <recommendedName>
        <fullName evidence="3">Glycosyl transferase</fullName>
    </recommendedName>
</protein>
<gene>
    <name evidence="1" type="ORF">DW707_01970</name>
</gene>
<sequence>MKKIALIVVWAGKLPDYFQIWLYSCKNNPSIDFYVFTDDRTEYEYPVNVKYNFYSFEELRQKFRNIFPFEISLERPYKFCDYKPAYGEAFSSYLKGYDFWGYCDIDLIWGNIRKFLTDEVLENYDRFFTRGHCSIFRNDEKINSYYRTLPANGHLDYKMVYQSDKPWCFDEWATHCGGGLSVILKEHNIPTYDEPMMADIDVAHGRFAIHRREDLKKVDYFAYSRGNLYACQMKKKDEIKQTPILYCHFQKRKIKLADNLNANEFVLLPPGEIRNEDDPKNKMFRSIKILYFDLVIFLKKVWSRIRALS</sequence>
<dbReference type="InterPro" id="IPR046733">
    <property type="entry name" value="DUF6625"/>
</dbReference>
<comment type="caution">
    <text evidence="1">The sequence shown here is derived from an EMBL/GenBank/DDBJ whole genome shotgun (WGS) entry which is preliminary data.</text>
</comment>
<accession>A0A414LYI2</accession>
<name>A0A414LYI2_9FIRM</name>
<dbReference type="EMBL" id="QSKW01000002">
    <property type="protein sequence ID" value="RHE99995.1"/>
    <property type="molecule type" value="Genomic_DNA"/>
</dbReference>